<reference evidence="2 3" key="1">
    <citation type="journal article" date="2015" name="Stand. Genomic Sci.">
        <title>High quality draft genome sequence of the moderately halophilic bacterium Pontibacillus yanchengensis Y32(T) and comparison among Pontibacillus genomes.</title>
        <authorList>
            <person name="Huang J."/>
            <person name="Qiao Z.X."/>
            <person name="Tang J.W."/>
            <person name="Wang G."/>
        </authorList>
    </citation>
    <scope>NUCLEOTIDE SEQUENCE [LARGE SCALE GENOMIC DNA]</scope>
    <source>
        <strain evidence="2 3">Y32</strain>
    </source>
</reference>
<dbReference type="EMBL" id="AVBF01000001">
    <property type="protein sequence ID" value="KGP74596.1"/>
    <property type="molecule type" value="Genomic_DNA"/>
</dbReference>
<dbReference type="AlphaFoldDB" id="A0A0A2TKI7"/>
<dbReference type="eggNOG" id="ENOG502ZASW">
    <property type="taxonomic scope" value="Bacteria"/>
</dbReference>
<organism evidence="2 3">
    <name type="scientific">Pontibacillus yanchengensis Y32</name>
    <dbReference type="NCBI Taxonomy" id="1385514"/>
    <lineage>
        <taxon>Bacteria</taxon>
        <taxon>Bacillati</taxon>
        <taxon>Bacillota</taxon>
        <taxon>Bacilli</taxon>
        <taxon>Bacillales</taxon>
        <taxon>Bacillaceae</taxon>
        <taxon>Pontibacillus</taxon>
    </lineage>
</organism>
<proteinExistence type="predicted"/>
<dbReference type="STRING" id="1385514.N782_00630"/>
<evidence type="ECO:0000313" key="2">
    <source>
        <dbReference type="EMBL" id="KGP74596.1"/>
    </source>
</evidence>
<dbReference type="InterPro" id="IPR045651">
    <property type="entry name" value="DUF6398"/>
</dbReference>
<sequence length="142" mass="16531">MAKDKEKIEARKKQLIDLTTDFCNQYITDEYAELSKKLIEKMARKKEVPFLRGKIENWAAGVIHALGTINFLFDKSTEPYASLDVILEYFGTKQSTTSQKSKHIREMFKLGHFHPDFTIQSIEQDNPFNNMQIIDGFIVPKR</sequence>
<accession>A0A0A2TKI7</accession>
<name>A0A0A2TKI7_9BACI</name>
<protein>
    <recommendedName>
        <fullName evidence="1">DUF6398 domain-containing protein</fullName>
    </recommendedName>
</protein>
<dbReference type="Proteomes" id="UP000030147">
    <property type="component" value="Unassembled WGS sequence"/>
</dbReference>
<evidence type="ECO:0000259" key="1">
    <source>
        <dbReference type="Pfam" id="PF19935"/>
    </source>
</evidence>
<dbReference type="Pfam" id="PF19935">
    <property type="entry name" value="DUF6398"/>
    <property type="match status" value="1"/>
</dbReference>
<comment type="caution">
    <text evidence="2">The sequence shown here is derived from an EMBL/GenBank/DDBJ whole genome shotgun (WGS) entry which is preliminary data.</text>
</comment>
<gene>
    <name evidence="2" type="ORF">N782_00630</name>
</gene>
<dbReference type="OrthoDB" id="6399948at2"/>
<evidence type="ECO:0000313" key="3">
    <source>
        <dbReference type="Proteomes" id="UP000030147"/>
    </source>
</evidence>
<keyword evidence="3" id="KW-1185">Reference proteome</keyword>
<feature type="domain" description="DUF6398" evidence="1">
    <location>
        <begin position="15"/>
        <end position="119"/>
    </location>
</feature>